<protein>
    <submittedName>
        <fullName evidence="5">Response regulator</fullName>
    </submittedName>
</protein>
<gene>
    <name evidence="5" type="ORF">HJG54_16975</name>
</gene>
<dbReference type="Pfam" id="PF00072">
    <property type="entry name" value="Response_reg"/>
    <property type="match status" value="1"/>
</dbReference>
<dbReference type="SUPFAM" id="SSF52172">
    <property type="entry name" value="CheY-like"/>
    <property type="match status" value="1"/>
</dbReference>
<dbReference type="InterPro" id="IPR001789">
    <property type="entry name" value="Sig_transdc_resp-reg_receiver"/>
</dbReference>
<evidence type="ECO:0000313" key="5">
    <source>
        <dbReference type="EMBL" id="WNZ24382.1"/>
    </source>
</evidence>
<feature type="domain" description="Response regulatory" evidence="4">
    <location>
        <begin position="43"/>
        <end position="162"/>
    </location>
</feature>
<reference evidence="5" key="1">
    <citation type="submission" date="2020-05" db="EMBL/GenBank/DDBJ databases">
        <authorList>
            <person name="Zhu T."/>
            <person name="Keshari N."/>
            <person name="Lu X."/>
        </authorList>
    </citation>
    <scope>NUCLEOTIDE SEQUENCE</scope>
    <source>
        <strain evidence="5">NK1-12</strain>
    </source>
</reference>
<evidence type="ECO:0000259" key="4">
    <source>
        <dbReference type="PROSITE" id="PS50110"/>
    </source>
</evidence>
<comment type="caution">
    <text evidence="2">Lacks conserved residue(s) required for the propagation of feature annotation.</text>
</comment>
<name>A0AA96WDS8_9CYAN</name>
<dbReference type="RefSeq" id="WP_316430157.1">
    <property type="nucleotide sequence ID" value="NZ_CP053586.1"/>
</dbReference>
<feature type="region of interest" description="Disordered" evidence="3">
    <location>
        <begin position="1"/>
        <end position="33"/>
    </location>
</feature>
<dbReference type="PANTHER" id="PTHR44591:SF3">
    <property type="entry name" value="RESPONSE REGULATORY DOMAIN-CONTAINING PROTEIN"/>
    <property type="match status" value="1"/>
</dbReference>
<dbReference type="InterPro" id="IPR011006">
    <property type="entry name" value="CheY-like_superfamily"/>
</dbReference>
<dbReference type="PROSITE" id="PS50110">
    <property type="entry name" value="RESPONSE_REGULATORY"/>
    <property type="match status" value="1"/>
</dbReference>
<evidence type="ECO:0000256" key="1">
    <source>
        <dbReference type="ARBA" id="ARBA00022553"/>
    </source>
</evidence>
<feature type="compositionally biased region" description="Low complexity" evidence="3">
    <location>
        <begin position="1"/>
        <end position="15"/>
    </location>
</feature>
<dbReference type="SMART" id="SM00448">
    <property type="entry name" value="REC"/>
    <property type="match status" value="1"/>
</dbReference>
<evidence type="ECO:0000256" key="2">
    <source>
        <dbReference type="PROSITE-ProRule" id="PRU00169"/>
    </source>
</evidence>
<keyword evidence="1" id="KW-0597">Phosphoprotein</keyword>
<sequence>MNCNQNNELPNELPPDLTSDLASDPSPANLQPTANAPALAGLRILLVEDDPSARQLLSDILIIDGGAEVVAVASVREALEILERQQSDVLISNIVLPDGDGRTLIRQIRTLTPEQGGQIPAIAVTAAANERNRTELLAAGFQDYLFKPFDVERLIAAVANLGRPNRDC</sequence>
<dbReference type="GO" id="GO:0000160">
    <property type="term" value="P:phosphorelay signal transduction system"/>
    <property type="evidence" value="ECO:0007669"/>
    <property type="project" value="InterPro"/>
</dbReference>
<dbReference type="PANTHER" id="PTHR44591">
    <property type="entry name" value="STRESS RESPONSE REGULATOR PROTEIN 1"/>
    <property type="match status" value="1"/>
</dbReference>
<organism evidence="5">
    <name type="scientific">Leptolyngbya sp. NK1-12</name>
    <dbReference type="NCBI Taxonomy" id="2547451"/>
    <lineage>
        <taxon>Bacteria</taxon>
        <taxon>Bacillati</taxon>
        <taxon>Cyanobacteriota</taxon>
        <taxon>Cyanophyceae</taxon>
        <taxon>Leptolyngbyales</taxon>
        <taxon>Leptolyngbyaceae</taxon>
        <taxon>Leptolyngbya group</taxon>
        <taxon>Leptolyngbya</taxon>
    </lineage>
</organism>
<evidence type="ECO:0000256" key="3">
    <source>
        <dbReference type="SAM" id="MobiDB-lite"/>
    </source>
</evidence>
<dbReference type="InterPro" id="IPR050595">
    <property type="entry name" value="Bact_response_regulator"/>
</dbReference>
<accession>A0AA96WDS8</accession>
<dbReference type="Gene3D" id="3.40.50.2300">
    <property type="match status" value="1"/>
</dbReference>
<dbReference type="AlphaFoldDB" id="A0AA96WDS8"/>
<proteinExistence type="predicted"/>
<dbReference type="EMBL" id="CP053586">
    <property type="protein sequence ID" value="WNZ24382.1"/>
    <property type="molecule type" value="Genomic_DNA"/>
</dbReference>